<reference evidence="1" key="1">
    <citation type="submission" date="2006-03" db="EMBL/GenBank/DDBJ databases">
        <title>Comparative Sequence and Genetic Analyses of Asparagus BACs Reveal No Microsynteny with Onion or Rice.</title>
        <authorList>
            <person name="Jernej J."/>
            <person name="Telgmann A."/>
            <person name="Jung C."/>
            <person name="Cheung F."/>
            <person name="Havey M.J."/>
            <person name="Town C.D."/>
        </authorList>
    </citation>
    <scope>NUCLEOTIDE SEQUENCE</scope>
</reference>
<dbReference type="EMBL" id="AC183433">
    <property type="protein sequence ID" value="ABD63088.1"/>
    <property type="molecule type" value="Genomic_DNA"/>
</dbReference>
<evidence type="ECO:0000313" key="1">
    <source>
        <dbReference type="EMBL" id="ABD63088.1"/>
    </source>
</evidence>
<name>Q2AAB1_ASPOF</name>
<proteinExistence type="predicted"/>
<dbReference type="AlphaFoldDB" id="Q2AAB1"/>
<protein>
    <submittedName>
        <fullName evidence="1">Uncharacterized protein</fullName>
    </submittedName>
</protein>
<gene>
    <name evidence="1" type="ORF">17.t00015</name>
</gene>
<accession>Q2AAB1</accession>
<sequence>MHYLMKKIGYDFTRKEGLNFGKGRKIPIKHVYVPEGKPEDYYHKTHRGLGYESPPLIWCFEATEESEGSFTNSSSESNYWDSDVSTGAVFKELMINMTSAQPIETQEDNQLPLFEDLLSRQLGIQ</sequence>
<organism evidence="1">
    <name type="scientific">Asparagus officinalis</name>
    <name type="common">Garden asparagus</name>
    <dbReference type="NCBI Taxonomy" id="4686"/>
    <lineage>
        <taxon>Eukaryota</taxon>
        <taxon>Viridiplantae</taxon>
        <taxon>Streptophyta</taxon>
        <taxon>Embryophyta</taxon>
        <taxon>Tracheophyta</taxon>
        <taxon>Spermatophyta</taxon>
        <taxon>Magnoliopsida</taxon>
        <taxon>Liliopsida</taxon>
        <taxon>Asparagales</taxon>
        <taxon>Asparagaceae</taxon>
        <taxon>Asparagoideae</taxon>
        <taxon>Asparagus</taxon>
    </lineage>
</organism>